<reference evidence="12" key="2">
    <citation type="submission" date="2025-09" db="UniProtKB">
        <authorList>
            <consortium name="Ensembl"/>
        </authorList>
    </citation>
    <scope>IDENTIFICATION</scope>
</reference>
<name>A0A3B4UX70_SERDU</name>
<accession>A0A3B4UX70</accession>
<keyword evidence="5 8" id="KW-0788">Thiol protease</keyword>
<feature type="active site" evidence="7 8">
    <location>
        <position position="273"/>
    </location>
</feature>
<dbReference type="SMART" id="SM00720">
    <property type="entry name" value="calpain_III"/>
    <property type="match status" value="1"/>
</dbReference>
<evidence type="ECO:0000256" key="9">
    <source>
        <dbReference type="SAM" id="MobiDB-lite"/>
    </source>
</evidence>
<dbReference type="GeneTree" id="ENSGT00940000160421"/>
<dbReference type="GO" id="GO:0004198">
    <property type="term" value="F:calcium-dependent cysteine-type endopeptidase activity"/>
    <property type="evidence" value="ECO:0007669"/>
    <property type="project" value="InterPro"/>
</dbReference>
<evidence type="ECO:0000256" key="5">
    <source>
        <dbReference type="ARBA" id="ARBA00022807"/>
    </source>
</evidence>
<dbReference type="GO" id="GO:0006508">
    <property type="term" value="P:proteolysis"/>
    <property type="evidence" value="ECO:0007669"/>
    <property type="project" value="UniProtKB-KW"/>
</dbReference>
<evidence type="ECO:0000256" key="8">
    <source>
        <dbReference type="PROSITE-ProRule" id="PRU00239"/>
    </source>
</evidence>
<dbReference type="InterPro" id="IPR001300">
    <property type="entry name" value="Peptidase_C2_calpain_cat"/>
</dbReference>
<dbReference type="InterPro" id="IPR000169">
    <property type="entry name" value="Pept_cys_AS"/>
</dbReference>
<keyword evidence="2 8" id="KW-0645">Protease</keyword>
<dbReference type="Gene3D" id="1.10.238.10">
    <property type="entry name" value="EF-hand"/>
    <property type="match status" value="1"/>
</dbReference>
<evidence type="ECO:0000256" key="1">
    <source>
        <dbReference type="ARBA" id="ARBA00007623"/>
    </source>
</evidence>
<dbReference type="InterPro" id="IPR038765">
    <property type="entry name" value="Papain-like_cys_pep_sf"/>
</dbReference>
<evidence type="ECO:0000256" key="2">
    <source>
        <dbReference type="ARBA" id="ARBA00022670"/>
    </source>
</evidence>
<dbReference type="InterPro" id="IPR002048">
    <property type="entry name" value="EF_hand_dom"/>
</dbReference>
<dbReference type="PROSITE" id="PS50203">
    <property type="entry name" value="CALPAIN_CAT"/>
    <property type="match status" value="1"/>
</dbReference>
<feature type="compositionally biased region" description="Basic and acidic residues" evidence="9">
    <location>
        <begin position="525"/>
        <end position="547"/>
    </location>
</feature>
<proteinExistence type="inferred from homology"/>
<dbReference type="GO" id="GO:0005509">
    <property type="term" value="F:calcium ion binding"/>
    <property type="evidence" value="ECO:0007669"/>
    <property type="project" value="InterPro"/>
</dbReference>
<evidence type="ECO:0000256" key="3">
    <source>
        <dbReference type="ARBA" id="ARBA00022723"/>
    </source>
</evidence>
<organism evidence="12 13">
    <name type="scientific">Seriola dumerili</name>
    <name type="common">Greater amberjack</name>
    <name type="synonym">Caranx dumerili</name>
    <dbReference type="NCBI Taxonomy" id="41447"/>
    <lineage>
        <taxon>Eukaryota</taxon>
        <taxon>Metazoa</taxon>
        <taxon>Chordata</taxon>
        <taxon>Craniata</taxon>
        <taxon>Vertebrata</taxon>
        <taxon>Euteleostomi</taxon>
        <taxon>Actinopterygii</taxon>
        <taxon>Neopterygii</taxon>
        <taxon>Teleostei</taxon>
        <taxon>Neoteleostei</taxon>
        <taxon>Acanthomorphata</taxon>
        <taxon>Carangaria</taxon>
        <taxon>Carangiformes</taxon>
        <taxon>Carangidae</taxon>
        <taxon>Seriola</taxon>
    </lineage>
</organism>
<keyword evidence="6" id="KW-0106">Calcium</keyword>
<keyword evidence="13" id="KW-1185">Reference proteome</keyword>
<feature type="region of interest" description="Disordered" evidence="9">
    <location>
        <begin position="510"/>
        <end position="563"/>
    </location>
</feature>
<dbReference type="InterPro" id="IPR036213">
    <property type="entry name" value="Calpain_III_sf"/>
</dbReference>
<dbReference type="CDD" id="cd16195">
    <property type="entry name" value="EFh_PEF_CAPN13_14"/>
    <property type="match status" value="1"/>
</dbReference>
<evidence type="ECO:0000256" key="7">
    <source>
        <dbReference type="PIRSR" id="PIRSR622684-1"/>
    </source>
</evidence>
<evidence type="ECO:0000313" key="12">
    <source>
        <dbReference type="Ensembl" id="ENSSDUP00000022974.1"/>
    </source>
</evidence>
<dbReference type="PRINTS" id="PR00704">
    <property type="entry name" value="CALPAIN"/>
</dbReference>
<feature type="domain" description="Calpain catalytic" evidence="10">
    <location>
        <begin position="47"/>
        <end position="354"/>
    </location>
</feature>
<dbReference type="SUPFAM" id="SSF49758">
    <property type="entry name" value="Calpain large subunit, middle domain (domain III)"/>
    <property type="match status" value="1"/>
</dbReference>
<dbReference type="FunFam" id="3.90.70.10:FF:000054">
    <property type="entry name" value="Calpain 14"/>
    <property type="match status" value="1"/>
</dbReference>
<protein>
    <submittedName>
        <fullName evidence="12">Calpain-A-like</fullName>
    </submittedName>
</protein>
<dbReference type="PROSITE" id="PS50222">
    <property type="entry name" value="EF_HAND_2"/>
    <property type="match status" value="1"/>
</dbReference>
<evidence type="ECO:0000256" key="6">
    <source>
        <dbReference type="ARBA" id="ARBA00022837"/>
    </source>
</evidence>
<dbReference type="Gene3D" id="2.60.120.380">
    <property type="match status" value="1"/>
</dbReference>
<dbReference type="Pfam" id="PF01067">
    <property type="entry name" value="Calpain_III"/>
    <property type="match status" value="1"/>
</dbReference>
<dbReference type="SUPFAM" id="SSF54001">
    <property type="entry name" value="Cysteine proteinases"/>
    <property type="match status" value="1"/>
</dbReference>
<dbReference type="STRING" id="41447.ENSSDUP00000022974"/>
<dbReference type="OMA" id="GGNEFWV"/>
<dbReference type="GO" id="GO:0005737">
    <property type="term" value="C:cytoplasm"/>
    <property type="evidence" value="ECO:0007669"/>
    <property type="project" value="TreeGrafter"/>
</dbReference>
<dbReference type="Pfam" id="PF00648">
    <property type="entry name" value="Peptidase_C2"/>
    <property type="match status" value="1"/>
</dbReference>
<feature type="domain" description="EF-hand" evidence="11">
    <location>
        <begin position="627"/>
        <end position="662"/>
    </location>
</feature>
<dbReference type="Proteomes" id="UP000261420">
    <property type="component" value="Unplaced"/>
</dbReference>
<keyword evidence="3" id="KW-0479">Metal-binding</keyword>
<evidence type="ECO:0000259" key="11">
    <source>
        <dbReference type="PROSITE" id="PS50222"/>
    </source>
</evidence>
<dbReference type="SUPFAM" id="SSF47473">
    <property type="entry name" value="EF-hand"/>
    <property type="match status" value="1"/>
</dbReference>
<reference evidence="12" key="1">
    <citation type="submission" date="2025-08" db="UniProtKB">
        <authorList>
            <consortium name="Ensembl"/>
        </authorList>
    </citation>
    <scope>IDENTIFICATION</scope>
</reference>
<dbReference type="CDD" id="cd00044">
    <property type="entry name" value="CysPc"/>
    <property type="match status" value="1"/>
</dbReference>
<feature type="active site" evidence="7 8">
    <location>
        <position position="297"/>
    </location>
</feature>
<dbReference type="InterPro" id="IPR022682">
    <property type="entry name" value="Calpain_domain_III"/>
</dbReference>
<dbReference type="PANTHER" id="PTHR10183">
    <property type="entry name" value="CALPAIN"/>
    <property type="match status" value="1"/>
</dbReference>
<dbReference type="AlphaFoldDB" id="A0A3B4UX70"/>
<dbReference type="Gene3D" id="3.90.70.10">
    <property type="entry name" value="Cysteine proteinases"/>
    <property type="match status" value="1"/>
</dbReference>
<dbReference type="Ensembl" id="ENSSDUT00000023392.1">
    <property type="protein sequence ID" value="ENSSDUP00000022974.1"/>
    <property type="gene ID" value="ENSSDUG00000016700.1"/>
</dbReference>
<evidence type="ECO:0000313" key="13">
    <source>
        <dbReference type="Proteomes" id="UP000261420"/>
    </source>
</evidence>
<evidence type="ECO:0000259" key="10">
    <source>
        <dbReference type="PROSITE" id="PS50203"/>
    </source>
</evidence>
<dbReference type="InterPro" id="IPR018247">
    <property type="entry name" value="EF_Hand_1_Ca_BS"/>
</dbReference>
<dbReference type="InterPro" id="IPR022684">
    <property type="entry name" value="Calpain_cysteine_protease"/>
</dbReference>
<dbReference type="PROSITE" id="PS00139">
    <property type="entry name" value="THIOL_PROTEASE_CYS"/>
    <property type="match status" value="1"/>
</dbReference>
<comment type="similarity">
    <text evidence="1">Belongs to the peptidase C2 family.</text>
</comment>
<dbReference type="PROSITE" id="PS00018">
    <property type="entry name" value="EF_HAND_1"/>
    <property type="match status" value="1"/>
</dbReference>
<evidence type="ECO:0000256" key="4">
    <source>
        <dbReference type="ARBA" id="ARBA00022801"/>
    </source>
</evidence>
<dbReference type="SMART" id="SM00230">
    <property type="entry name" value="CysPc"/>
    <property type="match status" value="1"/>
</dbReference>
<keyword evidence="4 8" id="KW-0378">Hydrolase</keyword>
<feature type="active site" evidence="7 8">
    <location>
        <position position="112"/>
    </location>
</feature>
<dbReference type="InterPro" id="IPR011992">
    <property type="entry name" value="EF-hand-dom_pair"/>
</dbReference>
<sequence>MPESGTCTSIINLRYQDGSEGSPSNPAKYKNQDYAQLKDNSLRRGRLFVDSTFPPGTRSLGDLPNLASWQEEEVEWLRPADILKRQNNSDEPTFCMKGASRFDFGQGNIGNCWFLAAISALTIQKHLMAQVVPMDQSFKNYAGIFHFRFWRFGKWVDVVIDDHLPTYNNQLLSVHCNGGNEFWVPLLEKAYAKVCGTYADMNAGLPSEACKDFTGGVNMTYELGDAHTTGHDEKLWLQLSRATGCKSMVCCGTAPKGGRLVNTVAHTGLVDAHAYSVTAVTEVEYYGSKVQLVRVMNPWGKTEWNGKWSDKSDMWNRVRQEDREKCFDRDDGEFWMELEDFCHYFNMVSICCENPNFLDGDLTCQWKCMIYDGSWVAGRTAGGSLSNSTFATNPQYRIQVTIINKQEKEDKNILLSLMQKPQQENRKERQSHPIGVTIFKVPSGTPQGRLGSSFFNRNNPLKSRQLYTYQRDLIELHSLEPGEYVIIPSTMKPYMSGEFVLSVFTKSEAKISPHDGHDDEDEDHDHDHHHDHDHDHDDDHEETEKLVLPKIPTDGDGDQDSTRTLFNRYADQNGELSARQLQKLLNDNFPHGTRYGFGLDTCRSMSAMVDTDQRMRMSFSEFSVLWKKIHDYKKIFHRADLNQSGSLSDYELQRAIEAAGMNVNDGMVRLMMFRYSGVSSTSLENFIVLMLRLEKTSSVFKDKSSNGVIHLTWDEWSNISLYN</sequence>
<dbReference type="PANTHER" id="PTHR10183:SF302">
    <property type="entry name" value="CALPAIN-14"/>
    <property type="match status" value="1"/>
</dbReference>
<dbReference type="InterPro" id="IPR022683">
    <property type="entry name" value="Calpain_III"/>
</dbReference>